<dbReference type="InterPro" id="IPR008993">
    <property type="entry name" value="TIMP-like_OB-fold"/>
</dbReference>
<dbReference type="SMART" id="SM00104">
    <property type="entry name" value="ANATO"/>
    <property type="match status" value="1"/>
</dbReference>
<evidence type="ECO:0000259" key="7">
    <source>
        <dbReference type="PROSITE" id="PS50189"/>
    </source>
</evidence>
<feature type="signal peptide" evidence="5">
    <location>
        <begin position="1"/>
        <end position="23"/>
    </location>
</feature>
<dbReference type="CDD" id="cd00017">
    <property type="entry name" value="ANATO"/>
    <property type="match status" value="1"/>
</dbReference>
<dbReference type="Gene3D" id="2.60.40.10">
    <property type="entry name" value="Immunoglobulins"/>
    <property type="match status" value="2"/>
</dbReference>
<dbReference type="PANTHER" id="PTHR11412">
    <property type="entry name" value="MACROGLOBULIN / COMPLEMENT"/>
    <property type="match status" value="1"/>
</dbReference>
<dbReference type="Pfam" id="PF07703">
    <property type="entry name" value="A2M_BRD"/>
    <property type="match status" value="1"/>
</dbReference>
<dbReference type="InterPro" id="IPR013783">
    <property type="entry name" value="Ig-like_fold"/>
</dbReference>
<dbReference type="Pfam" id="PF01835">
    <property type="entry name" value="MG2"/>
    <property type="match status" value="1"/>
</dbReference>
<evidence type="ECO:0000256" key="1">
    <source>
        <dbReference type="ARBA" id="ARBA00004613"/>
    </source>
</evidence>
<dbReference type="PROSITE" id="PS00477">
    <property type="entry name" value="ALPHA_2_MACROGLOBULIN"/>
    <property type="match status" value="1"/>
</dbReference>
<dbReference type="InterPro" id="IPR002890">
    <property type="entry name" value="MG2"/>
</dbReference>
<dbReference type="InterPro" id="IPR000020">
    <property type="entry name" value="Anaphylatoxin/fibulin"/>
</dbReference>
<dbReference type="InterPro" id="IPR050473">
    <property type="entry name" value="A2M/Complement_sys"/>
</dbReference>
<dbReference type="SUPFAM" id="SSF49410">
    <property type="entry name" value="Alpha-macroglobulin receptor domain"/>
    <property type="match status" value="1"/>
</dbReference>
<dbReference type="FunFam" id="2.60.40.10:FF:000155">
    <property type="entry name" value="complement C3 isoform X1"/>
    <property type="match status" value="1"/>
</dbReference>
<dbReference type="InterPro" id="IPR041425">
    <property type="entry name" value="C3/4/5_MG1"/>
</dbReference>
<dbReference type="Gene3D" id="6.20.50.160">
    <property type="match status" value="1"/>
</dbReference>
<dbReference type="InterPro" id="IPR011625">
    <property type="entry name" value="A2M_N_BRD"/>
</dbReference>
<dbReference type="InterPro" id="IPR018933">
    <property type="entry name" value="Netrin_module_non-TIMP"/>
</dbReference>
<protein>
    <recommendedName>
        <fullName evidence="10">NTR domain-containing protein</fullName>
    </recommendedName>
</protein>
<dbReference type="SMART" id="SM01361">
    <property type="entry name" value="A2M_recep"/>
    <property type="match status" value="1"/>
</dbReference>
<dbReference type="SMART" id="SM01359">
    <property type="entry name" value="A2M_N_2"/>
    <property type="match status" value="1"/>
</dbReference>
<dbReference type="SMART" id="SM00643">
    <property type="entry name" value="C345C"/>
    <property type="match status" value="1"/>
</dbReference>
<dbReference type="InterPro" id="IPR001134">
    <property type="entry name" value="Netrin_domain"/>
</dbReference>
<gene>
    <name evidence="8" type="ORF">PFLUV_G00006040</name>
</gene>
<dbReference type="InterPro" id="IPR019742">
    <property type="entry name" value="MacrogloblnA2_CS"/>
</dbReference>
<dbReference type="OrthoDB" id="6359008at2759"/>
<comment type="subcellular location">
    <subcellularLocation>
        <location evidence="1">Secreted</location>
    </subcellularLocation>
</comment>
<dbReference type="InterPro" id="IPR035815">
    <property type="entry name" value="NTR_complement_C3"/>
</dbReference>
<dbReference type="CDD" id="cd03583">
    <property type="entry name" value="NTR_complement_C3"/>
    <property type="match status" value="1"/>
</dbReference>
<dbReference type="SMART" id="SM01360">
    <property type="entry name" value="A2M"/>
    <property type="match status" value="1"/>
</dbReference>
<evidence type="ECO:0000256" key="5">
    <source>
        <dbReference type="SAM" id="SignalP"/>
    </source>
</evidence>
<dbReference type="SUPFAM" id="SSF50242">
    <property type="entry name" value="TIMP-like"/>
    <property type="match status" value="1"/>
</dbReference>
<keyword evidence="2" id="KW-0964">Secreted</keyword>
<keyword evidence="5" id="KW-0732">Signal</keyword>
<dbReference type="GO" id="GO:0005615">
    <property type="term" value="C:extracellular space"/>
    <property type="evidence" value="ECO:0007669"/>
    <property type="project" value="InterPro"/>
</dbReference>
<dbReference type="FunFam" id="2.60.40.1940:FF:000001">
    <property type="entry name" value="Complement component C3"/>
    <property type="match status" value="1"/>
</dbReference>
<dbReference type="SMART" id="SM01419">
    <property type="entry name" value="Thiol-ester_cl"/>
    <property type="match status" value="1"/>
</dbReference>
<sequence length="1655" mass="185022">MSRTRLWLLASLAFVSLTSLADGAPLNVMSAPNLLRVGTAENIFVECQDCTGGNIPVIINVMSHPTKTTKLTSTSVTLTSARNFQELGQITIPPGSFSKDPTIKQYVYLQAQFPDRQLEKVVLVSFQSGYIFIQTDKTLYTPNSRVHYRMFAVTPRMEPVERDAETQTDASISIEIVTPEGIILPLDPVSLKSGIHSGDFQLAEIVSLGLWKVVAKFQSNPQQSYSAEFEVKEYVLPSFEVKLMPVSSFFYVDSQELTVNIKATYLFGQEVDGMAYVVFGFMQEGRKKSFPSSLKRVQIEGGIGVVKLKREHITQTYPNILELVGSSIYVAASVLTESGGEMVEAELRSIQIVTSPYTITFKKTPKYFKPGMSFDVMVEVVNPDGTPANGVAVVVDPGQVQALTRANGMSKLTINTMAQNQMITARTKDDRISNERQASATMVALPYSTQSNSYIHIGVDTAELELGDTLKVNLILKRKENHDIDITYLILSRGQLVKNGRFKTRGQILISLTVTVTKEMLPSFRIIAYYHTTSNEVVSDSVWVDVKDSCMGSLRLESSKPNPSYEPRKMFGLKVTGDPGATVGLVAVDKGVYVLNNKHRLNQKKVWDIVEKYDTGCTPGGGKDGMGVFYDAGLLFESNTALGTPYRQELNCPVPSRRKRAATIMDVTTSLVSQYQDQLQRDCCLDGMRNTPLSYTCERRSEYISDGAACAAAFLHCCKEMEAQRAERKEDSLILARSEEDDSYMDSNEINSRTEFPESWLWTDIKLPACPQDNPNCDVTTFTKNVPLKDSITTWQFTGISLSRTHGICVGEPLEVIVRKEFFIDLRLPYSAVRGEQLEIKAILHNHSPDPATVRVDLTDEEHVCSSASKRGRYRQEVKMGAQTTRAVPFIIIPMKEGKYSIEVKAAVKDSSLNDGIMKKLLVVPEGVLVKSPQIIILDPTTKGVGGRQEETLNSGIPIKDLVQNTPTSTQISVTGREQVSALVENAVSGNSMGTLIVQPSGCGEQNIAGMTLPVIAATYLDKTNQWETVGFQKRSEALQHIKTGYQNELAYRKNDGSFAVWTKKESSTWLTAYVAKVFAMANNLVAVQSQHICDAIKFLILKAQQPDGLFREIGYVLSNAMRSGVVERESDASMTAFCLIAMQESRALCAASVNSLPASINKAVAYLERRLPHLTYSYAVAVTSYALANENKLNKEILYKFASPDLSHWPVPTGHVYTLEATAYALLALVKAEEFEEARPVVRWFNTQRKVGGGYGSTQATIIVYQAIAEYWTSAKEPEYDLNVDILLPGRSKPDKYNFNRDNHYATRTSKIKDINQNVKVTATGTGEATITMVSLYYALPKEKESDCQKFNLSVQLLPEKVDEDENVYKLRIEVLYKDKDSDASMSILDIGLLTGFTVNTDDLDLLSKGRARIIAKYEMNTVLSERGSLIIYLDKVSHTRPEEITFRIHQKLKVGVLQPAAVSVYEYYDQTHCVKFYHPERKAGKLLRLCTNDECTCAEENCSMQNKEKISNDQRTAKVCETTQTSIIDFVYKVRLETFTEDLSTDIFTVKVLEVIKEGSLDVGPLNKQRTFLSYPHCRESLDLMTGKTYLIMGTSKDIHRDDRHQSYQYVFGERTWIEYWPTEAECQTEEHRITCLGMEEMVQQYQLFGCQQ</sequence>
<proteinExistence type="predicted"/>
<accession>A0A6A5F0C7</accession>
<dbReference type="Gene3D" id="2.20.130.20">
    <property type="match status" value="1"/>
</dbReference>
<dbReference type="Gene3D" id="2.60.40.1930">
    <property type="match status" value="3"/>
</dbReference>
<dbReference type="Gene3D" id="1.20.91.20">
    <property type="entry name" value="Anaphylotoxins (complement system)"/>
    <property type="match status" value="1"/>
</dbReference>
<dbReference type="InterPro" id="IPR036595">
    <property type="entry name" value="A-macroglobulin_rcpt-bd_sf"/>
</dbReference>
<dbReference type="InterPro" id="IPR009048">
    <property type="entry name" value="A-macroglobulin_rcpt-bd"/>
</dbReference>
<dbReference type="Gene3D" id="2.60.120.1540">
    <property type="match status" value="1"/>
</dbReference>
<dbReference type="Pfam" id="PF01821">
    <property type="entry name" value="ANATO"/>
    <property type="match status" value="1"/>
</dbReference>
<dbReference type="InterPro" id="IPR008930">
    <property type="entry name" value="Terpenoid_cyclase/PrenylTrfase"/>
</dbReference>
<dbReference type="Gene3D" id="1.50.10.20">
    <property type="match status" value="1"/>
</dbReference>
<feature type="domain" description="Anaphylatoxin-like" evidence="6">
    <location>
        <begin position="683"/>
        <end position="718"/>
    </location>
</feature>
<dbReference type="Pfam" id="PF07678">
    <property type="entry name" value="TED_complement"/>
    <property type="match status" value="1"/>
</dbReference>
<dbReference type="PROSITE" id="PS50189">
    <property type="entry name" value="NTR"/>
    <property type="match status" value="1"/>
</dbReference>
<dbReference type="InterPro" id="IPR040839">
    <property type="entry name" value="MG4"/>
</dbReference>
<dbReference type="PROSITE" id="PS01178">
    <property type="entry name" value="ANAPHYLATOXIN_2"/>
    <property type="match status" value="1"/>
</dbReference>
<evidence type="ECO:0000256" key="2">
    <source>
        <dbReference type="ARBA" id="ARBA00022525"/>
    </source>
</evidence>
<feature type="chain" id="PRO_5025425966" description="NTR domain-containing protein" evidence="5">
    <location>
        <begin position="24"/>
        <end position="1655"/>
    </location>
</feature>
<name>A0A6A5F0C7_PERFL</name>
<dbReference type="Pfam" id="PF07677">
    <property type="entry name" value="A2M_recep"/>
    <property type="match status" value="1"/>
</dbReference>
<keyword evidence="3" id="KW-0882">Thioester bond</keyword>
<keyword evidence="9" id="KW-1185">Reference proteome</keyword>
<dbReference type="InterPro" id="IPR011626">
    <property type="entry name" value="Alpha-macroglobulin_TED"/>
</dbReference>
<comment type="caution">
    <text evidence="8">The sequence shown here is derived from an EMBL/GenBank/DDBJ whole genome shotgun (WGS) entry which is preliminary data.</text>
</comment>
<dbReference type="InterPro" id="IPR048848">
    <property type="entry name" value="C3_CUB2"/>
</dbReference>
<evidence type="ECO:0000313" key="8">
    <source>
        <dbReference type="EMBL" id="KAF1394911.1"/>
    </source>
</evidence>
<evidence type="ECO:0000259" key="6">
    <source>
        <dbReference type="PROSITE" id="PS01178"/>
    </source>
</evidence>
<dbReference type="Pfam" id="PF21308">
    <property type="entry name" value="C3_CUB2"/>
    <property type="match status" value="1"/>
</dbReference>
<dbReference type="InterPro" id="IPR047565">
    <property type="entry name" value="Alpha-macroglob_thiol-ester_cl"/>
</dbReference>
<dbReference type="SUPFAM" id="SSF47686">
    <property type="entry name" value="Anaphylotoxins (complement system)"/>
    <property type="match status" value="1"/>
</dbReference>
<dbReference type="CDD" id="cd02896">
    <property type="entry name" value="complement_C3_C4_C5"/>
    <property type="match status" value="1"/>
</dbReference>
<dbReference type="Gene3D" id="2.40.50.120">
    <property type="match status" value="1"/>
</dbReference>
<dbReference type="Pfam" id="PF00207">
    <property type="entry name" value="A2M"/>
    <property type="match status" value="1"/>
</dbReference>
<reference evidence="8 9" key="1">
    <citation type="submission" date="2019-06" db="EMBL/GenBank/DDBJ databases">
        <title>A chromosome-scale genome assembly of the European perch, Perca fluviatilis.</title>
        <authorList>
            <person name="Roques C."/>
            <person name="Zahm M."/>
            <person name="Cabau C."/>
            <person name="Klopp C."/>
            <person name="Bouchez O."/>
            <person name="Donnadieu C."/>
            <person name="Kuhl H."/>
            <person name="Gislard M."/>
            <person name="Guendouz S."/>
            <person name="Journot L."/>
            <person name="Haffray P."/>
            <person name="Bestin A."/>
            <person name="Morvezen R."/>
            <person name="Feron R."/>
            <person name="Wen M."/>
            <person name="Jouanno E."/>
            <person name="Herpin A."/>
            <person name="Schartl M."/>
            <person name="Postlethwait J."/>
            <person name="Schaerlinger B."/>
            <person name="Chardard D."/>
            <person name="Lecocq T."/>
            <person name="Poncet C."/>
            <person name="Jaffrelo L."/>
            <person name="Lampietro C."/>
            <person name="Guiguen Y."/>
        </authorList>
    </citation>
    <scope>NUCLEOTIDE SEQUENCE [LARGE SCALE GENOMIC DNA]</scope>
    <source>
        <tissue evidence="8">Blood</tissue>
    </source>
</reference>
<feature type="domain" description="NTR" evidence="7">
    <location>
        <begin position="1504"/>
        <end position="1653"/>
    </location>
</feature>
<dbReference type="InterPro" id="IPR018081">
    <property type="entry name" value="Anaphylatoxin_comp_syst"/>
</dbReference>
<dbReference type="PROSITE" id="PS01177">
    <property type="entry name" value="ANAPHYLATOXIN_1"/>
    <property type="match status" value="1"/>
</dbReference>
<dbReference type="Pfam" id="PF01759">
    <property type="entry name" value="NTR"/>
    <property type="match status" value="1"/>
</dbReference>
<dbReference type="PANTHER" id="PTHR11412:SF81">
    <property type="entry name" value="COMPLEMENT C3"/>
    <property type="match status" value="1"/>
</dbReference>
<dbReference type="Gene3D" id="2.60.40.1940">
    <property type="match status" value="1"/>
</dbReference>
<organism evidence="8 9">
    <name type="scientific">Perca fluviatilis</name>
    <name type="common">European perch</name>
    <dbReference type="NCBI Taxonomy" id="8168"/>
    <lineage>
        <taxon>Eukaryota</taxon>
        <taxon>Metazoa</taxon>
        <taxon>Chordata</taxon>
        <taxon>Craniata</taxon>
        <taxon>Vertebrata</taxon>
        <taxon>Euteleostomi</taxon>
        <taxon>Actinopterygii</taxon>
        <taxon>Neopterygii</taxon>
        <taxon>Teleostei</taxon>
        <taxon>Neoteleostei</taxon>
        <taxon>Acanthomorphata</taxon>
        <taxon>Eupercaria</taxon>
        <taxon>Perciformes</taxon>
        <taxon>Percoidei</taxon>
        <taxon>Percidae</taxon>
        <taxon>Percinae</taxon>
        <taxon>Perca</taxon>
    </lineage>
</organism>
<dbReference type="SUPFAM" id="SSF48239">
    <property type="entry name" value="Terpenoid cyclases/Protein prenyltransferases"/>
    <property type="match status" value="1"/>
</dbReference>
<evidence type="ECO:0000256" key="3">
    <source>
        <dbReference type="ARBA" id="ARBA00022966"/>
    </source>
</evidence>
<evidence type="ECO:0008006" key="10">
    <source>
        <dbReference type="Google" id="ProtNLM"/>
    </source>
</evidence>
<dbReference type="Gene3D" id="2.60.40.690">
    <property type="entry name" value="Alpha-macroglobulin, receptor-binding domain"/>
    <property type="match status" value="1"/>
</dbReference>
<dbReference type="InterPro" id="IPR001599">
    <property type="entry name" value="Macroglobln_a2"/>
</dbReference>
<dbReference type="FunFam" id="2.40.50.120:FF:000013">
    <property type="entry name" value="Complement C3"/>
    <property type="match status" value="1"/>
</dbReference>
<dbReference type="EMBL" id="VHII01000001">
    <property type="protein sequence ID" value="KAF1394911.1"/>
    <property type="molecule type" value="Genomic_DNA"/>
</dbReference>
<evidence type="ECO:0000256" key="4">
    <source>
        <dbReference type="ARBA" id="ARBA00023157"/>
    </source>
</evidence>
<keyword evidence="4" id="KW-1015">Disulfide bond</keyword>
<dbReference type="InterPro" id="IPR041555">
    <property type="entry name" value="MG3"/>
</dbReference>
<evidence type="ECO:0000313" key="9">
    <source>
        <dbReference type="Proteomes" id="UP000465112"/>
    </source>
</evidence>
<dbReference type="Pfam" id="PF17790">
    <property type="entry name" value="MG1"/>
    <property type="match status" value="1"/>
</dbReference>
<dbReference type="Pfam" id="PF17791">
    <property type="entry name" value="MG3"/>
    <property type="match status" value="1"/>
</dbReference>
<dbReference type="Pfam" id="PF17789">
    <property type="entry name" value="MG4"/>
    <property type="match status" value="1"/>
</dbReference>
<dbReference type="Proteomes" id="UP000465112">
    <property type="component" value="Chromosome 1"/>
</dbReference>
<dbReference type="GO" id="GO:0004866">
    <property type="term" value="F:endopeptidase inhibitor activity"/>
    <property type="evidence" value="ECO:0007669"/>
    <property type="project" value="InterPro"/>
</dbReference>